<dbReference type="Pfam" id="PF09722">
    <property type="entry name" value="Xre_MbcA_ParS_C"/>
    <property type="match status" value="1"/>
</dbReference>
<dbReference type="EMBL" id="VWNA01000003">
    <property type="protein sequence ID" value="MQT15047.1"/>
    <property type="molecule type" value="Genomic_DNA"/>
</dbReference>
<sequence>MLNAERVIETKPAEGEVLAKALVRAADQLALPARLLGAVVGLSEPTVSRLKRGRFALERGTKPFELALLFVRFFRSLDAIIGGDEGVARAWLRADNLALGGKPIDKIQTVSGLVDVIAYLDARRALV</sequence>
<comment type="caution">
    <text evidence="3">The sequence shown here is derived from an EMBL/GenBank/DDBJ whole genome shotgun (WGS) entry which is preliminary data.</text>
</comment>
<dbReference type="InterPro" id="IPR046847">
    <property type="entry name" value="Xre-like_HTH"/>
</dbReference>
<dbReference type="GO" id="GO:0003677">
    <property type="term" value="F:DNA binding"/>
    <property type="evidence" value="ECO:0007669"/>
    <property type="project" value="InterPro"/>
</dbReference>
<accession>A0A6A7Y9K9</accession>
<name>A0A6A7Y9K9_9HYPH</name>
<evidence type="ECO:0000313" key="3">
    <source>
        <dbReference type="EMBL" id="MQT15047.1"/>
    </source>
</evidence>
<dbReference type="RefSeq" id="WP_153489190.1">
    <property type="nucleotide sequence ID" value="NZ_VWNA01000003.1"/>
</dbReference>
<proteinExistence type="predicted"/>
<dbReference type="AlphaFoldDB" id="A0A6A7Y9K9"/>
<evidence type="ECO:0000313" key="4">
    <source>
        <dbReference type="Proteomes" id="UP000332515"/>
    </source>
</evidence>
<dbReference type="Pfam" id="PF20432">
    <property type="entry name" value="Xre-like-HTH"/>
    <property type="match status" value="1"/>
</dbReference>
<feature type="domain" description="Antitoxin Xre/MbcA/ParS-like toxin-binding" evidence="1">
    <location>
        <begin position="76"/>
        <end position="124"/>
    </location>
</feature>
<evidence type="ECO:0000259" key="2">
    <source>
        <dbReference type="Pfam" id="PF20432"/>
    </source>
</evidence>
<reference evidence="3 4" key="1">
    <citation type="submission" date="2019-09" db="EMBL/GenBank/DDBJ databases">
        <title>Segnochrobactrum spirostomi gen. nov., sp. nov., isolated from the ciliate Spirostomum cf. yagiui and description of a novel family, Segnochrobactraceae fam. nov. within the order Rhizobiales of the class Alphaproteobacteria.</title>
        <authorList>
            <person name="Akter S."/>
            <person name="Shazib S.U.A."/>
            <person name="Shin M.K."/>
        </authorList>
    </citation>
    <scope>NUCLEOTIDE SEQUENCE [LARGE SCALE GENOMIC DNA]</scope>
    <source>
        <strain evidence="3 4">Sp-1</strain>
    </source>
</reference>
<dbReference type="InterPro" id="IPR024467">
    <property type="entry name" value="Xre/MbcA/ParS-like_toxin-bd"/>
</dbReference>
<gene>
    <name evidence="3" type="ORF">F0357_20795</name>
</gene>
<protein>
    <submittedName>
        <fullName evidence="3">DUF2384 domain-containing protein</fullName>
    </submittedName>
</protein>
<keyword evidence="4" id="KW-1185">Reference proteome</keyword>
<dbReference type="Proteomes" id="UP000332515">
    <property type="component" value="Unassembled WGS sequence"/>
</dbReference>
<feature type="domain" description="Antitoxin Xre-like helix-turn-helix" evidence="2">
    <location>
        <begin position="13"/>
        <end position="72"/>
    </location>
</feature>
<organism evidence="3 4">
    <name type="scientific">Segnochrobactrum spirostomi</name>
    <dbReference type="NCBI Taxonomy" id="2608987"/>
    <lineage>
        <taxon>Bacteria</taxon>
        <taxon>Pseudomonadati</taxon>
        <taxon>Pseudomonadota</taxon>
        <taxon>Alphaproteobacteria</taxon>
        <taxon>Hyphomicrobiales</taxon>
        <taxon>Segnochrobactraceae</taxon>
        <taxon>Segnochrobactrum</taxon>
    </lineage>
</organism>
<evidence type="ECO:0000259" key="1">
    <source>
        <dbReference type="Pfam" id="PF09722"/>
    </source>
</evidence>